<dbReference type="SUPFAM" id="SSF48452">
    <property type="entry name" value="TPR-like"/>
    <property type="match status" value="2"/>
</dbReference>
<feature type="compositionally biased region" description="Low complexity" evidence="4">
    <location>
        <begin position="247"/>
        <end position="258"/>
    </location>
</feature>
<dbReference type="PRINTS" id="PR00364">
    <property type="entry name" value="DISEASERSIST"/>
</dbReference>
<dbReference type="Gene3D" id="1.25.40.10">
    <property type="entry name" value="Tetratricopeptide repeat domain"/>
    <property type="match status" value="2"/>
</dbReference>
<accession>A0A1H8B652</accession>
<keyword evidence="7" id="KW-1185">Reference proteome</keyword>
<sequence>MRFVLLGPLEARRTDGSVMATGGPRLRALLAMLLLDAGRVVTAERLIDGLYGERGGAANALQSQVSRLRKGLGPDAPVEFHPAGYRLALDPSEVDALLFERLAAEGKAAASPGERAAVLGRALALWRGPALADLRDAPFAAAQAARLDELRLDAVEARIEAELELGLHGDVVPELRDLVAAHPLRERLRGQLMRALYAGGRQGEALAAYESGRALLAEELGVDPSPELAATHLALLRGTLPPPPAPRTRATGQTPATPETREAWQTSAIPETREAWQTPATPETRAVPETPVPSQTRPAPAPPAQQAPAVVAMIPAQLTGFVGREADLAALAGLLERARLVTLIGPGGAGKTRLAVEACLASPRAEPARPTGPGGERETCFVALGPLGHGDEVARAVLAALGLREGPLEPSQARTAPAGPVERLVAALSGRSLLLVLDNCEHVVEATAALAHRLLASCPGLRVLATSREALGITGETLFPVSPLALPEAGAPPLSAPAVRLFAERAAAVRPGFAVDDGNAADVLRVCRALDGLPLAIELAAARLRALPVAELAARLDDAFALLSRGSRTAEPRHRTLRAVVEWSWDLLDEEERTLARRLSVFAGGATLEAVERVCRVPDTVGVLAGLADKSLVEVAGDRYRMLRTIQAFCVERLAEAGEEERLRRAHAEHALGLLRAAAPHLLGAGQLDRLATLDAEQDDLRAALRWAVAADPALGLRLLADLVTYWWLRGRRPEAVAPARALLAEVGTRPPDGLAAEYVLCVVSAALPAEEAAPHLERAAELMLAADLVEERPPLLIFWSVLTGPVNAELREVLSERVRASTHPWAAAMSHLGAGVLAQFLGGDMDLAERECLLAAERFRAVGERWGMMAATSELADLAGLTGRRERFAELMDESLRLADELGAVDDRAELLCRRADGVLLMGDAEAAESGYAQALELAARLGSASAVERARYGLAEVARRRGDHGRARAAYEELLAAGDGSFGSGLTAVQARTGLGRIAAAEGDAEEAAARQREALATALDLRSRPHAAGAMEGLAGVAALRGDHERAALLLGAARALRGIPRVGDPDVAAVEDAARARLGGERYARAHAEGARLTREEALALAAGTS</sequence>
<dbReference type="GO" id="GO:0000160">
    <property type="term" value="P:phosphorelay signal transduction system"/>
    <property type="evidence" value="ECO:0007669"/>
    <property type="project" value="InterPro"/>
</dbReference>
<dbReference type="Proteomes" id="UP000198953">
    <property type="component" value="Unassembled WGS sequence"/>
</dbReference>
<name>A0A1H8B652_9ACTN</name>
<dbReference type="STRING" id="46177.SAMN05660976_06014"/>
<proteinExistence type="inferred from homology"/>
<keyword evidence="2 3" id="KW-0238">DNA-binding</keyword>
<evidence type="ECO:0000256" key="3">
    <source>
        <dbReference type="PROSITE-ProRule" id="PRU01091"/>
    </source>
</evidence>
<dbReference type="InterPro" id="IPR016032">
    <property type="entry name" value="Sig_transdc_resp-reg_C-effctor"/>
</dbReference>
<evidence type="ECO:0000313" key="7">
    <source>
        <dbReference type="Proteomes" id="UP000198953"/>
    </source>
</evidence>
<dbReference type="Pfam" id="PF25872">
    <property type="entry name" value="HTH_77"/>
    <property type="match status" value="1"/>
</dbReference>
<dbReference type="AlphaFoldDB" id="A0A1H8B652"/>
<dbReference type="Gene3D" id="1.10.10.10">
    <property type="entry name" value="Winged helix-like DNA-binding domain superfamily/Winged helix DNA-binding domain"/>
    <property type="match status" value="1"/>
</dbReference>
<dbReference type="InterPro" id="IPR036388">
    <property type="entry name" value="WH-like_DNA-bd_sf"/>
</dbReference>
<organism evidence="6 7">
    <name type="scientific">Nonomuraea pusilla</name>
    <dbReference type="NCBI Taxonomy" id="46177"/>
    <lineage>
        <taxon>Bacteria</taxon>
        <taxon>Bacillati</taxon>
        <taxon>Actinomycetota</taxon>
        <taxon>Actinomycetes</taxon>
        <taxon>Streptosporangiales</taxon>
        <taxon>Streptosporangiaceae</taxon>
        <taxon>Nonomuraea</taxon>
    </lineage>
</organism>
<gene>
    <name evidence="6" type="ORF">SAMN05660976_06014</name>
</gene>
<comment type="similarity">
    <text evidence="1">Belongs to the AfsR/DnrI/RedD regulatory family.</text>
</comment>
<dbReference type="EMBL" id="FOBF01000017">
    <property type="protein sequence ID" value="SEM77624.1"/>
    <property type="molecule type" value="Genomic_DNA"/>
</dbReference>
<dbReference type="InterPro" id="IPR005158">
    <property type="entry name" value="BTAD"/>
</dbReference>
<evidence type="ECO:0000256" key="1">
    <source>
        <dbReference type="ARBA" id="ARBA00005820"/>
    </source>
</evidence>
<dbReference type="GO" id="GO:0003677">
    <property type="term" value="F:DNA binding"/>
    <property type="evidence" value="ECO:0007669"/>
    <property type="project" value="UniProtKB-UniRule"/>
</dbReference>
<dbReference type="RefSeq" id="WP_177227570.1">
    <property type="nucleotide sequence ID" value="NZ_FOBF01000017.1"/>
</dbReference>
<feature type="DNA-binding region" description="OmpR/PhoB-type" evidence="3">
    <location>
        <begin position="1"/>
        <end position="89"/>
    </location>
</feature>
<dbReference type="SMART" id="SM01043">
    <property type="entry name" value="BTAD"/>
    <property type="match status" value="1"/>
</dbReference>
<feature type="region of interest" description="Disordered" evidence="4">
    <location>
        <begin position="237"/>
        <end position="304"/>
    </location>
</feature>
<dbReference type="SMART" id="SM00862">
    <property type="entry name" value="Trans_reg_C"/>
    <property type="match status" value="1"/>
</dbReference>
<dbReference type="SUPFAM" id="SSF52540">
    <property type="entry name" value="P-loop containing nucleoside triphosphate hydrolases"/>
    <property type="match status" value="1"/>
</dbReference>
<evidence type="ECO:0000259" key="5">
    <source>
        <dbReference type="PROSITE" id="PS51755"/>
    </source>
</evidence>
<dbReference type="InterPro" id="IPR027417">
    <property type="entry name" value="P-loop_NTPase"/>
</dbReference>
<dbReference type="Pfam" id="PF03704">
    <property type="entry name" value="BTAD"/>
    <property type="match status" value="1"/>
</dbReference>
<dbReference type="Pfam" id="PF00486">
    <property type="entry name" value="Trans_reg_C"/>
    <property type="match status" value="1"/>
</dbReference>
<dbReference type="InterPro" id="IPR001867">
    <property type="entry name" value="OmpR/PhoB-type_DNA-bd"/>
</dbReference>
<protein>
    <submittedName>
        <fullName evidence="6">Predicted ATPase</fullName>
    </submittedName>
</protein>
<dbReference type="PROSITE" id="PS51755">
    <property type="entry name" value="OMPR_PHOB"/>
    <property type="match status" value="1"/>
</dbReference>
<dbReference type="GO" id="GO:0006355">
    <property type="term" value="P:regulation of DNA-templated transcription"/>
    <property type="evidence" value="ECO:0007669"/>
    <property type="project" value="InterPro"/>
</dbReference>
<reference evidence="6 7" key="1">
    <citation type="submission" date="2016-10" db="EMBL/GenBank/DDBJ databases">
        <authorList>
            <person name="de Groot N.N."/>
        </authorList>
    </citation>
    <scope>NUCLEOTIDE SEQUENCE [LARGE SCALE GENOMIC DNA]</scope>
    <source>
        <strain evidence="6 7">DSM 43357</strain>
    </source>
</reference>
<dbReference type="InterPro" id="IPR011990">
    <property type="entry name" value="TPR-like_helical_dom_sf"/>
</dbReference>
<evidence type="ECO:0000256" key="2">
    <source>
        <dbReference type="ARBA" id="ARBA00023125"/>
    </source>
</evidence>
<dbReference type="CDD" id="cd15831">
    <property type="entry name" value="BTAD"/>
    <property type="match status" value="1"/>
</dbReference>
<dbReference type="PANTHER" id="PTHR47691">
    <property type="entry name" value="REGULATOR-RELATED"/>
    <property type="match status" value="1"/>
</dbReference>
<dbReference type="SUPFAM" id="SSF46894">
    <property type="entry name" value="C-terminal effector domain of the bipartite response regulators"/>
    <property type="match status" value="1"/>
</dbReference>
<dbReference type="InterPro" id="IPR058852">
    <property type="entry name" value="HTH_77"/>
</dbReference>
<evidence type="ECO:0000313" key="6">
    <source>
        <dbReference type="EMBL" id="SEM77624.1"/>
    </source>
</evidence>
<dbReference type="Gene3D" id="3.40.50.300">
    <property type="entry name" value="P-loop containing nucleotide triphosphate hydrolases"/>
    <property type="match status" value="1"/>
</dbReference>
<dbReference type="PANTHER" id="PTHR47691:SF3">
    <property type="entry name" value="HTH-TYPE TRANSCRIPTIONAL REGULATOR RV0890C-RELATED"/>
    <property type="match status" value="1"/>
</dbReference>
<feature type="domain" description="OmpR/PhoB-type" evidence="5">
    <location>
        <begin position="1"/>
        <end position="89"/>
    </location>
</feature>
<evidence type="ECO:0000256" key="4">
    <source>
        <dbReference type="SAM" id="MobiDB-lite"/>
    </source>
</evidence>